<comment type="cofactor">
    <cofactor evidence="1">
        <name>thiamine diphosphate</name>
        <dbReference type="ChEBI" id="CHEBI:58937"/>
    </cofactor>
</comment>
<evidence type="ECO:0000256" key="2">
    <source>
        <dbReference type="ARBA" id="ARBA00007131"/>
    </source>
</evidence>
<dbReference type="InterPro" id="IPR005474">
    <property type="entry name" value="Transketolase_N"/>
</dbReference>
<organism evidence="5 6">
    <name type="scientific">Candidatus Roizmanbacteria bacterium RIFCSPLOWO2_01_FULL_37_12</name>
    <dbReference type="NCBI Taxonomy" id="1802056"/>
    <lineage>
        <taxon>Bacteria</taxon>
        <taxon>Candidatus Roizmaniibacteriota</taxon>
    </lineage>
</organism>
<keyword evidence="3" id="KW-0786">Thiamine pyrophosphate</keyword>
<comment type="caution">
    <text evidence="5">The sequence shown here is derived from an EMBL/GenBank/DDBJ whole genome shotgun (WGS) entry which is preliminary data.</text>
</comment>
<dbReference type="STRING" id="1802056.A2954_01280"/>
<evidence type="ECO:0000256" key="1">
    <source>
        <dbReference type="ARBA" id="ARBA00001964"/>
    </source>
</evidence>
<accession>A0A1F7IGH3</accession>
<dbReference type="EMBL" id="MGAG01000002">
    <property type="protein sequence ID" value="OGK42457.1"/>
    <property type="molecule type" value="Genomic_DNA"/>
</dbReference>
<name>A0A1F7IGH3_9BACT</name>
<sequence>MKDKLSRNLREKVLRLAASTGTKYPHVGSSMSCIDLIIETQFFQMKKNDKFILSKGHASLSLYVVLNKKGKISDKQLSTYFKEGGLFGVHPPPTFPEDIPLATGSLGHGLSFACGIAKADQIIKNKARKIFCLISDGECNEGSVWEAALFASHHKLKNIIVIIDKNGFQGIDATSNVLGDAASQEKWKSFGFNVIQCDGHSYFHLEKAFKKISNFKNNQPSVLIAKTVRGKGLKSIEGKMESNYFTLNNENVEKYLKELE</sequence>
<evidence type="ECO:0000256" key="3">
    <source>
        <dbReference type="ARBA" id="ARBA00023052"/>
    </source>
</evidence>
<feature type="domain" description="Transketolase N-terminal" evidence="4">
    <location>
        <begin position="46"/>
        <end position="255"/>
    </location>
</feature>
<dbReference type="Pfam" id="PF00456">
    <property type="entry name" value="Transketolase_N"/>
    <property type="match status" value="1"/>
</dbReference>
<dbReference type="Proteomes" id="UP000177698">
    <property type="component" value="Unassembled WGS sequence"/>
</dbReference>
<evidence type="ECO:0000313" key="5">
    <source>
        <dbReference type="EMBL" id="OGK42457.1"/>
    </source>
</evidence>
<dbReference type="InterPro" id="IPR029061">
    <property type="entry name" value="THDP-binding"/>
</dbReference>
<dbReference type="PANTHER" id="PTHR47514">
    <property type="entry name" value="TRANSKETOLASE N-TERMINAL SECTION-RELATED"/>
    <property type="match status" value="1"/>
</dbReference>
<dbReference type="Gene3D" id="3.40.50.970">
    <property type="match status" value="1"/>
</dbReference>
<protein>
    <recommendedName>
        <fullName evidence="4">Transketolase N-terminal domain-containing protein</fullName>
    </recommendedName>
</protein>
<comment type="similarity">
    <text evidence="2">Belongs to the transketolase family.</text>
</comment>
<reference evidence="5 6" key="1">
    <citation type="journal article" date="2016" name="Nat. Commun.">
        <title>Thousands of microbial genomes shed light on interconnected biogeochemical processes in an aquifer system.</title>
        <authorList>
            <person name="Anantharaman K."/>
            <person name="Brown C.T."/>
            <person name="Hug L.A."/>
            <person name="Sharon I."/>
            <person name="Castelle C.J."/>
            <person name="Probst A.J."/>
            <person name="Thomas B.C."/>
            <person name="Singh A."/>
            <person name="Wilkins M.J."/>
            <person name="Karaoz U."/>
            <person name="Brodie E.L."/>
            <person name="Williams K.H."/>
            <person name="Hubbard S.S."/>
            <person name="Banfield J.F."/>
        </authorList>
    </citation>
    <scope>NUCLEOTIDE SEQUENCE [LARGE SCALE GENOMIC DNA]</scope>
</reference>
<gene>
    <name evidence="5" type="ORF">A2954_01280</name>
</gene>
<evidence type="ECO:0000259" key="4">
    <source>
        <dbReference type="Pfam" id="PF00456"/>
    </source>
</evidence>
<proteinExistence type="inferred from homology"/>
<dbReference type="AlphaFoldDB" id="A0A1F7IGH3"/>
<evidence type="ECO:0000313" key="6">
    <source>
        <dbReference type="Proteomes" id="UP000177698"/>
    </source>
</evidence>
<dbReference type="SUPFAM" id="SSF52518">
    <property type="entry name" value="Thiamin diphosphate-binding fold (THDP-binding)"/>
    <property type="match status" value="1"/>
</dbReference>
<dbReference type="PANTHER" id="PTHR47514:SF1">
    <property type="entry name" value="TRANSKETOLASE N-TERMINAL SECTION-RELATED"/>
    <property type="match status" value="1"/>
</dbReference>